<protein>
    <submittedName>
        <fullName evidence="1">Uncharacterized protein</fullName>
    </submittedName>
</protein>
<dbReference type="EMBL" id="LAVV01013243">
    <property type="protein sequence ID" value="KNZ45827.1"/>
    <property type="molecule type" value="Genomic_DNA"/>
</dbReference>
<gene>
    <name evidence="1" type="ORF">VP01_7774g1</name>
</gene>
<sequence>MAVVAPKKNLPSEVKFLPLSFMSPTEIQGWKKLVCFFFGQTHTRNNQSDCIKAFKALPNARLFPSSRRALRSYKWYLANRRTTAYHL</sequence>
<accession>A0A0L6UC47</accession>
<comment type="caution">
    <text evidence="1">The sequence shown here is derived from an EMBL/GenBank/DDBJ whole genome shotgun (WGS) entry which is preliminary data.</text>
</comment>
<reference evidence="1 2" key="1">
    <citation type="submission" date="2015-08" db="EMBL/GenBank/DDBJ databases">
        <title>Next Generation Sequencing and Analysis of the Genome of Puccinia sorghi L Schw, the Causal Agent of Maize Common Rust.</title>
        <authorList>
            <person name="Rochi L."/>
            <person name="Burguener G."/>
            <person name="Darino M."/>
            <person name="Turjanski A."/>
            <person name="Kreff E."/>
            <person name="Dieguez M.J."/>
            <person name="Sacco F."/>
        </authorList>
    </citation>
    <scope>NUCLEOTIDE SEQUENCE [LARGE SCALE GENOMIC DNA]</scope>
    <source>
        <strain evidence="1 2">RO10H11247</strain>
    </source>
</reference>
<dbReference type="AlphaFoldDB" id="A0A0L6UC47"/>
<evidence type="ECO:0000313" key="1">
    <source>
        <dbReference type="EMBL" id="KNZ45827.1"/>
    </source>
</evidence>
<keyword evidence="2" id="KW-1185">Reference proteome</keyword>
<name>A0A0L6UC47_9BASI</name>
<proteinExistence type="predicted"/>
<dbReference type="Proteomes" id="UP000037035">
    <property type="component" value="Unassembled WGS sequence"/>
</dbReference>
<evidence type="ECO:0000313" key="2">
    <source>
        <dbReference type="Proteomes" id="UP000037035"/>
    </source>
</evidence>
<dbReference type="VEuPathDB" id="FungiDB:VP01_7774g1"/>
<organism evidence="1 2">
    <name type="scientific">Puccinia sorghi</name>
    <dbReference type="NCBI Taxonomy" id="27349"/>
    <lineage>
        <taxon>Eukaryota</taxon>
        <taxon>Fungi</taxon>
        <taxon>Dikarya</taxon>
        <taxon>Basidiomycota</taxon>
        <taxon>Pucciniomycotina</taxon>
        <taxon>Pucciniomycetes</taxon>
        <taxon>Pucciniales</taxon>
        <taxon>Pucciniaceae</taxon>
        <taxon>Puccinia</taxon>
    </lineage>
</organism>